<reference evidence="1 2" key="1">
    <citation type="submission" date="2013-11" db="EMBL/GenBank/DDBJ databases">
        <title>Single cell genomics of uncultured Tannerella BU063 (oral taxon 286).</title>
        <authorList>
            <person name="Beall C.J."/>
            <person name="Campbell A.G."/>
            <person name="Griffen A.L."/>
            <person name="Podar M."/>
            <person name="Leys E.J."/>
        </authorList>
    </citation>
    <scope>NUCLEOTIDE SEQUENCE [LARGE SCALE GENOMIC DNA]</scope>
    <source>
        <strain evidence="1">Cell 8/11</strain>
    </source>
</reference>
<dbReference type="EMBL" id="AYYF01000434">
    <property type="protein sequence ID" value="ETK13378.1"/>
    <property type="molecule type" value="Genomic_DNA"/>
</dbReference>
<feature type="non-terminal residue" evidence="1">
    <location>
        <position position="1"/>
    </location>
</feature>
<proteinExistence type="predicted"/>
<dbReference type="SUPFAM" id="SSF51430">
    <property type="entry name" value="NAD(P)-linked oxidoreductase"/>
    <property type="match status" value="1"/>
</dbReference>
<organism evidence="1 2">
    <name type="scientific">Tannerella sp. oral taxon BU063 isolate Cell 8/11</name>
    <dbReference type="NCBI Taxonomy" id="1411915"/>
    <lineage>
        <taxon>Bacteria</taxon>
        <taxon>Pseudomonadati</taxon>
        <taxon>Bacteroidota</taxon>
        <taxon>Bacteroidia</taxon>
        <taxon>Bacteroidales</taxon>
        <taxon>Tannerellaceae</taxon>
        <taxon>Tannerella</taxon>
    </lineage>
</organism>
<sequence length="31" mass="3631">VFIVSKVWISNYGYERARASIDDSLKRLQTD</sequence>
<dbReference type="Proteomes" id="UP000034980">
    <property type="component" value="Unassembled WGS sequence"/>
</dbReference>
<dbReference type="Gene3D" id="3.20.20.100">
    <property type="entry name" value="NADP-dependent oxidoreductase domain"/>
    <property type="match status" value="1"/>
</dbReference>
<dbReference type="AlphaFoldDB" id="W2D232"/>
<comment type="caution">
    <text evidence="1">The sequence shown here is derived from an EMBL/GenBank/DDBJ whole genome shotgun (WGS) entry which is preliminary data.</text>
</comment>
<protein>
    <submittedName>
        <fullName evidence="1">Uncharacterized protein</fullName>
    </submittedName>
</protein>
<accession>W2D232</accession>
<name>W2D232_9BACT</name>
<gene>
    <name evidence="1" type="ORF">T235_02255</name>
</gene>
<evidence type="ECO:0000313" key="1">
    <source>
        <dbReference type="EMBL" id="ETK13378.1"/>
    </source>
</evidence>
<dbReference type="InterPro" id="IPR036812">
    <property type="entry name" value="NAD(P)_OxRdtase_dom_sf"/>
</dbReference>
<evidence type="ECO:0000313" key="2">
    <source>
        <dbReference type="Proteomes" id="UP000034980"/>
    </source>
</evidence>